<dbReference type="EMBL" id="JBEHCU010000653">
    <property type="protein sequence ID" value="KAL1404242.1"/>
    <property type="molecule type" value="Genomic_DNA"/>
</dbReference>
<keyword evidence="3" id="KW-1185">Reference proteome</keyword>
<gene>
    <name evidence="2" type="ORF">pipiens_018991</name>
</gene>
<accession>A0ABD1DZC7</accession>
<comment type="caution">
    <text evidence="2">The sequence shown here is derived from an EMBL/GenBank/DDBJ whole genome shotgun (WGS) entry which is preliminary data.</text>
</comment>
<proteinExistence type="predicted"/>
<evidence type="ECO:0000256" key="1">
    <source>
        <dbReference type="SAM" id="MobiDB-lite"/>
    </source>
</evidence>
<reference evidence="2 3" key="1">
    <citation type="submission" date="2024-05" db="EMBL/GenBank/DDBJ databases">
        <title>Culex pipiens pipiens assembly and annotation.</title>
        <authorList>
            <person name="Alout H."/>
            <person name="Durand T."/>
        </authorList>
    </citation>
    <scope>NUCLEOTIDE SEQUENCE [LARGE SCALE GENOMIC DNA]</scope>
    <source>
        <strain evidence="2">HA-2024</strain>
        <tissue evidence="2">Whole body</tissue>
    </source>
</reference>
<sequence length="37" mass="3754">MEPEVDSASSSLEAAANGTGRPSAEEVEIPVPWGIVA</sequence>
<feature type="non-terminal residue" evidence="2">
    <location>
        <position position="37"/>
    </location>
</feature>
<name>A0ABD1DZC7_CULPP</name>
<organism evidence="2 3">
    <name type="scientific">Culex pipiens pipiens</name>
    <name type="common">Northern house mosquito</name>
    <dbReference type="NCBI Taxonomy" id="38569"/>
    <lineage>
        <taxon>Eukaryota</taxon>
        <taxon>Metazoa</taxon>
        <taxon>Ecdysozoa</taxon>
        <taxon>Arthropoda</taxon>
        <taxon>Hexapoda</taxon>
        <taxon>Insecta</taxon>
        <taxon>Pterygota</taxon>
        <taxon>Neoptera</taxon>
        <taxon>Endopterygota</taxon>
        <taxon>Diptera</taxon>
        <taxon>Nematocera</taxon>
        <taxon>Culicoidea</taxon>
        <taxon>Culicidae</taxon>
        <taxon>Culicinae</taxon>
        <taxon>Culicini</taxon>
        <taxon>Culex</taxon>
        <taxon>Culex</taxon>
    </lineage>
</organism>
<evidence type="ECO:0000313" key="2">
    <source>
        <dbReference type="EMBL" id="KAL1404242.1"/>
    </source>
</evidence>
<dbReference type="AlphaFoldDB" id="A0ABD1DZC7"/>
<feature type="region of interest" description="Disordered" evidence="1">
    <location>
        <begin position="1"/>
        <end position="37"/>
    </location>
</feature>
<evidence type="ECO:0000313" key="3">
    <source>
        <dbReference type="Proteomes" id="UP001562425"/>
    </source>
</evidence>
<protein>
    <submittedName>
        <fullName evidence="2">Uncharacterized protein</fullName>
    </submittedName>
</protein>
<dbReference type="Proteomes" id="UP001562425">
    <property type="component" value="Unassembled WGS sequence"/>
</dbReference>